<comment type="caution">
    <text evidence="3">The sequence shown here is derived from an EMBL/GenBank/DDBJ whole genome shotgun (WGS) entry which is preliminary data.</text>
</comment>
<sequence length="363" mass="39984">MASKGECNELQTTKAIIRALLVAEKRQLTLQQFLCEFKKSEGRELPFKQHGFGDPLGFLLCLPDTVRLTRAGDGTEFYVRPTLTKEVQHIQKLVNGQKSKPLVFRPSKPVNATKQVQQTPDLASCREKSKPLAPTTSLASSQKISKPLTSHPPTTSDLASGLRQVQHAQNLVDGQKQSEPPVSQTQTNSKSVSCANRPQPVLREHDVPKRPPNSQPLVVPKKIRDNLCQLLADHLSGIDVLQLDEAYARKFGSGINYPAFGYETIEDFVLGMRGILCATRSSAGVMRVFANFRDCRQPLVLGTPLHLSQTLMPGQRVLPSFSVRRALLGQESSTASTYLCSQQHPKPQPVLSVATSLDTIDFV</sequence>
<dbReference type="Pfam" id="PF12872">
    <property type="entry name" value="OST-HTH"/>
    <property type="match status" value="2"/>
</dbReference>
<feature type="compositionally biased region" description="Polar residues" evidence="1">
    <location>
        <begin position="110"/>
        <end position="121"/>
    </location>
</feature>
<proteinExistence type="predicted"/>
<name>A0A9J6H3F1_HAELO</name>
<dbReference type="PROSITE" id="PS51644">
    <property type="entry name" value="HTH_OST"/>
    <property type="match status" value="2"/>
</dbReference>
<reference evidence="3 4" key="1">
    <citation type="journal article" date="2020" name="Cell">
        <title>Large-Scale Comparative Analyses of Tick Genomes Elucidate Their Genetic Diversity and Vector Capacities.</title>
        <authorList>
            <consortium name="Tick Genome and Microbiome Consortium (TIGMIC)"/>
            <person name="Jia N."/>
            <person name="Wang J."/>
            <person name="Shi W."/>
            <person name="Du L."/>
            <person name="Sun Y."/>
            <person name="Zhan W."/>
            <person name="Jiang J.F."/>
            <person name="Wang Q."/>
            <person name="Zhang B."/>
            <person name="Ji P."/>
            <person name="Bell-Sakyi L."/>
            <person name="Cui X.M."/>
            <person name="Yuan T.T."/>
            <person name="Jiang B.G."/>
            <person name="Yang W.F."/>
            <person name="Lam T.T."/>
            <person name="Chang Q.C."/>
            <person name="Ding S.J."/>
            <person name="Wang X.J."/>
            <person name="Zhu J.G."/>
            <person name="Ruan X.D."/>
            <person name="Zhao L."/>
            <person name="Wei J.T."/>
            <person name="Ye R.Z."/>
            <person name="Que T.C."/>
            <person name="Du C.H."/>
            <person name="Zhou Y.H."/>
            <person name="Cheng J.X."/>
            <person name="Dai P.F."/>
            <person name="Guo W.B."/>
            <person name="Han X.H."/>
            <person name="Huang E.J."/>
            <person name="Li L.F."/>
            <person name="Wei W."/>
            <person name="Gao Y.C."/>
            <person name="Liu J.Z."/>
            <person name="Shao H.Z."/>
            <person name="Wang X."/>
            <person name="Wang C.C."/>
            <person name="Yang T.C."/>
            <person name="Huo Q.B."/>
            <person name="Li W."/>
            <person name="Chen H.Y."/>
            <person name="Chen S.E."/>
            <person name="Zhou L.G."/>
            <person name="Ni X.B."/>
            <person name="Tian J.H."/>
            <person name="Sheng Y."/>
            <person name="Liu T."/>
            <person name="Pan Y.S."/>
            <person name="Xia L.Y."/>
            <person name="Li J."/>
            <person name="Zhao F."/>
            <person name="Cao W.C."/>
        </authorList>
    </citation>
    <scope>NUCLEOTIDE SEQUENCE [LARGE SCALE GENOMIC DNA]</scope>
    <source>
        <strain evidence="3">HaeL-2018</strain>
    </source>
</reference>
<feature type="domain" description="HTH OST-type" evidence="2">
    <location>
        <begin position="219"/>
        <end position="292"/>
    </location>
</feature>
<organism evidence="3 4">
    <name type="scientific">Haemaphysalis longicornis</name>
    <name type="common">Bush tick</name>
    <dbReference type="NCBI Taxonomy" id="44386"/>
    <lineage>
        <taxon>Eukaryota</taxon>
        <taxon>Metazoa</taxon>
        <taxon>Ecdysozoa</taxon>
        <taxon>Arthropoda</taxon>
        <taxon>Chelicerata</taxon>
        <taxon>Arachnida</taxon>
        <taxon>Acari</taxon>
        <taxon>Parasitiformes</taxon>
        <taxon>Ixodida</taxon>
        <taxon>Ixodoidea</taxon>
        <taxon>Ixodidae</taxon>
        <taxon>Haemaphysalinae</taxon>
        <taxon>Haemaphysalis</taxon>
    </lineage>
</organism>
<keyword evidence="4" id="KW-1185">Reference proteome</keyword>
<dbReference type="EMBL" id="JABSTR010000011">
    <property type="protein sequence ID" value="KAH9381803.1"/>
    <property type="molecule type" value="Genomic_DNA"/>
</dbReference>
<dbReference type="OrthoDB" id="6513817at2759"/>
<evidence type="ECO:0000313" key="3">
    <source>
        <dbReference type="EMBL" id="KAH9381803.1"/>
    </source>
</evidence>
<dbReference type="InterPro" id="IPR041966">
    <property type="entry name" value="LOTUS-like"/>
</dbReference>
<feature type="region of interest" description="Disordered" evidence="1">
    <location>
        <begin position="101"/>
        <end position="218"/>
    </location>
</feature>
<protein>
    <recommendedName>
        <fullName evidence="2">HTH OST-type domain-containing protein</fullName>
    </recommendedName>
</protein>
<accession>A0A9J6H3F1</accession>
<evidence type="ECO:0000313" key="4">
    <source>
        <dbReference type="Proteomes" id="UP000821853"/>
    </source>
</evidence>
<feature type="compositionally biased region" description="Polar residues" evidence="1">
    <location>
        <begin position="134"/>
        <end position="158"/>
    </location>
</feature>
<evidence type="ECO:0000256" key="1">
    <source>
        <dbReference type="SAM" id="MobiDB-lite"/>
    </source>
</evidence>
<gene>
    <name evidence="3" type="ORF">HPB48_009789</name>
</gene>
<dbReference type="Gene3D" id="3.30.420.610">
    <property type="entry name" value="LOTUS domain-like"/>
    <property type="match status" value="2"/>
</dbReference>
<dbReference type="Proteomes" id="UP000821853">
    <property type="component" value="Chromosome 9"/>
</dbReference>
<dbReference type="AlphaFoldDB" id="A0A9J6H3F1"/>
<feature type="compositionally biased region" description="Polar residues" evidence="1">
    <location>
        <begin position="175"/>
        <end position="196"/>
    </location>
</feature>
<dbReference type="VEuPathDB" id="VectorBase:HLOH_042807"/>
<feature type="domain" description="HTH OST-type" evidence="2">
    <location>
        <begin position="9"/>
        <end position="83"/>
    </location>
</feature>
<dbReference type="InterPro" id="IPR025605">
    <property type="entry name" value="OST-HTH/LOTUS_dom"/>
</dbReference>
<dbReference type="CDD" id="cd09972">
    <property type="entry name" value="LOTUS_TDRD_OSKAR"/>
    <property type="match status" value="1"/>
</dbReference>
<evidence type="ECO:0000259" key="2">
    <source>
        <dbReference type="PROSITE" id="PS51644"/>
    </source>
</evidence>